<gene>
    <name evidence="1" type="ORF">B0T24DRAFT_353504</name>
</gene>
<reference evidence="1" key="2">
    <citation type="submission" date="2023-06" db="EMBL/GenBank/DDBJ databases">
        <authorList>
            <consortium name="Lawrence Berkeley National Laboratory"/>
            <person name="Haridas S."/>
            <person name="Hensen N."/>
            <person name="Bonometti L."/>
            <person name="Westerberg I."/>
            <person name="Brannstrom I.O."/>
            <person name="Guillou S."/>
            <person name="Cros-Aarteil S."/>
            <person name="Calhoun S."/>
            <person name="Kuo A."/>
            <person name="Mondo S."/>
            <person name="Pangilinan J."/>
            <person name="Riley R."/>
            <person name="Labutti K."/>
            <person name="Andreopoulos B."/>
            <person name="Lipzen A."/>
            <person name="Chen C."/>
            <person name="Yanf M."/>
            <person name="Daum C."/>
            <person name="Ng V."/>
            <person name="Clum A."/>
            <person name="Steindorff A."/>
            <person name="Ohm R."/>
            <person name="Martin F."/>
            <person name="Silar P."/>
            <person name="Natvig D."/>
            <person name="Lalanne C."/>
            <person name="Gautier V."/>
            <person name="Ament-Velasquez S.L."/>
            <person name="Kruys A."/>
            <person name="Hutchinson M.I."/>
            <person name="Powell A.J."/>
            <person name="Barry K."/>
            <person name="Miller A.N."/>
            <person name="Grigoriev I.V."/>
            <person name="Debuchy R."/>
            <person name="Gladieux P."/>
            <person name="Thoren M.H."/>
            <person name="Johannesson H."/>
        </authorList>
    </citation>
    <scope>NUCLEOTIDE SEQUENCE</scope>
    <source>
        <strain evidence="1">CBS 958.72</strain>
    </source>
</reference>
<comment type="caution">
    <text evidence="1">The sequence shown here is derived from an EMBL/GenBank/DDBJ whole genome shotgun (WGS) entry which is preliminary data.</text>
</comment>
<proteinExistence type="predicted"/>
<dbReference type="EMBL" id="JAULSN010000006">
    <property type="protein sequence ID" value="KAK3369112.1"/>
    <property type="molecule type" value="Genomic_DNA"/>
</dbReference>
<accession>A0AAE0K3U9</accession>
<keyword evidence="2" id="KW-1185">Reference proteome</keyword>
<evidence type="ECO:0000313" key="1">
    <source>
        <dbReference type="EMBL" id="KAK3369112.1"/>
    </source>
</evidence>
<evidence type="ECO:0000313" key="2">
    <source>
        <dbReference type="Proteomes" id="UP001287356"/>
    </source>
</evidence>
<protein>
    <submittedName>
        <fullName evidence="1">Uncharacterized protein</fullName>
    </submittedName>
</protein>
<dbReference type="Proteomes" id="UP001287356">
    <property type="component" value="Unassembled WGS sequence"/>
</dbReference>
<reference evidence="1" key="1">
    <citation type="journal article" date="2023" name="Mol. Phylogenet. Evol.">
        <title>Genome-scale phylogeny and comparative genomics of the fungal order Sordariales.</title>
        <authorList>
            <person name="Hensen N."/>
            <person name="Bonometti L."/>
            <person name="Westerberg I."/>
            <person name="Brannstrom I.O."/>
            <person name="Guillou S."/>
            <person name="Cros-Aarteil S."/>
            <person name="Calhoun S."/>
            <person name="Haridas S."/>
            <person name="Kuo A."/>
            <person name="Mondo S."/>
            <person name="Pangilinan J."/>
            <person name="Riley R."/>
            <person name="LaButti K."/>
            <person name="Andreopoulos B."/>
            <person name="Lipzen A."/>
            <person name="Chen C."/>
            <person name="Yan M."/>
            <person name="Daum C."/>
            <person name="Ng V."/>
            <person name="Clum A."/>
            <person name="Steindorff A."/>
            <person name="Ohm R.A."/>
            <person name="Martin F."/>
            <person name="Silar P."/>
            <person name="Natvig D.O."/>
            <person name="Lalanne C."/>
            <person name="Gautier V."/>
            <person name="Ament-Velasquez S.L."/>
            <person name="Kruys A."/>
            <person name="Hutchinson M.I."/>
            <person name="Powell A.J."/>
            <person name="Barry K."/>
            <person name="Miller A.N."/>
            <person name="Grigoriev I.V."/>
            <person name="Debuchy R."/>
            <person name="Gladieux P."/>
            <person name="Hiltunen Thoren M."/>
            <person name="Johannesson H."/>
        </authorList>
    </citation>
    <scope>NUCLEOTIDE SEQUENCE</scope>
    <source>
        <strain evidence="1">CBS 958.72</strain>
    </source>
</reference>
<dbReference type="AlphaFoldDB" id="A0AAE0K3U9"/>
<sequence>MVDPNLIACIYPYDSLLYAVETINMRENQSRRIVCPETESQNLNMYGGYYALELRFNEAPGPSKGQGFVFGTNPDSDIVLPRSKCLKGVWSTRCAISFEDRDRLTLKDLGKGDGIAVVYPGRVENPELGILRDILPDSSASASAGASAGGKYPLVVMLHRDLKFYIMVSDHDVDSALHKGNVSRFCMAPL</sequence>
<organism evidence="1 2">
    <name type="scientific">Lasiosphaeria ovina</name>
    <dbReference type="NCBI Taxonomy" id="92902"/>
    <lineage>
        <taxon>Eukaryota</taxon>
        <taxon>Fungi</taxon>
        <taxon>Dikarya</taxon>
        <taxon>Ascomycota</taxon>
        <taxon>Pezizomycotina</taxon>
        <taxon>Sordariomycetes</taxon>
        <taxon>Sordariomycetidae</taxon>
        <taxon>Sordariales</taxon>
        <taxon>Lasiosphaeriaceae</taxon>
        <taxon>Lasiosphaeria</taxon>
    </lineage>
</organism>
<name>A0AAE0K3U9_9PEZI</name>